<evidence type="ECO:0000256" key="7">
    <source>
        <dbReference type="ARBA" id="ARBA00023579"/>
    </source>
</evidence>
<evidence type="ECO:0000313" key="13">
    <source>
        <dbReference type="Proteomes" id="UP001200034"/>
    </source>
</evidence>
<dbReference type="Gene3D" id="2.160.10.10">
    <property type="entry name" value="Hexapeptide repeat proteins"/>
    <property type="match status" value="1"/>
</dbReference>
<evidence type="ECO:0000256" key="10">
    <source>
        <dbReference type="PIRSR" id="PIRSR000806-1"/>
    </source>
</evidence>
<dbReference type="CDD" id="cd00897">
    <property type="entry name" value="UGPase_euk"/>
    <property type="match status" value="1"/>
</dbReference>
<feature type="binding site" evidence="10">
    <location>
        <position position="235"/>
    </location>
    <ligand>
        <name>substrate</name>
    </ligand>
</feature>
<feature type="binding site" evidence="11">
    <location>
        <position position="203"/>
    </location>
    <ligand>
        <name>UTP</name>
        <dbReference type="ChEBI" id="CHEBI:46398"/>
    </ligand>
</feature>
<keyword evidence="6 9" id="KW-0548">Nucleotidyltransferase</keyword>
<name>A0AAD4JYT0_9MUSC</name>
<dbReference type="EMBL" id="JAJJHW010002774">
    <property type="protein sequence ID" value="KAH8366204.1"/>
    <property type="molecule type" value="Genomic_DNA"/>
</dbReference>
<feature type="binding site" evidence="11">
    <location>
        <position position="234"/>
    </location>
    <ligand>
        <name>UTP</name>
        <dbReference type="ChEBI" id="CHEBI:46398"/>
    </ligand>
</feature>
<feature type="binding site" evidence="11">
    <location>
        <position position="140"/>
    </location>
    <ligand>
        <name>UTP</name>
        <dbReference type="ChEBI" id="CHEBI:46398"/>
    </ligand>
</feature>
<evidence type="ECO:0000256" key="2">
    <source>
        <dbReference type="ARBA" id="ARBA00011823"/>
    </source>
</evidence>
<gene>
    <name evidence="12" type="ORF">KR093_010150</name>
</gene>
<dbReference type="SUPFAM" id="SSF53448">
    <property type="entry name" value="Nucleotide-diphospho-sugar transferases"/>
    <property type="match status" value="1"/>
</dbReference>
<dbReference type="PANTHER" id="PTHR43511">
    <property type="match status" value="1"/>
</dbReference>
<sequence>MTSGVRPIDVLLQRAGVRGHQRAPSDSKEFHEVTKRDALRLLENDVDRLLQTTEPARRPALQAEMGRFADLFGRFLQEEGPALDWNKIQKLPENAVMNYSNLKSPKNEQVCSSIRNMLDKLVVIKLNGGLGTSMGCHGPKSVIPVRSDLTFLDLTVQQIEHLNKTYDANVPLVLMNSFNTDEDTEKIVRKYKGFRVQIHTFNQSCFPRISREHFLPVAKDFDVEKDMEAWYPPGHGDFYDTFRNSGLLKKFIGEGREYCFLSNIDNLGATVDLNILNKLVGEERATTPVEFVMEVTDKTRADVKGGTLIQMENKLRLLEIAQVPPEHVDDFKSVKTFKFFNTNNIWANLSAIDRVLRERTLNMEIIVNNKTLENGLRVVQLETAVGAAMKCFDGAIGINVPRSRFLPVKKSSDLLLVMSNLYTLKNGSLVMSPQRMFPTTPLVKLGENHFSKVKEFLGRFANIPDIIELDHLTVSGDVTFGRGVSLRGTVIIIANHGDRIDIPAGAILENKIVSGNMRILDH</sequence>
<dbReference type="InterPro" id="IPR016267">
    <property type="entry name" value="UDPGP_trans"/>
</dbReference>
<dbReference type="PIRSF" id="PIRSF000806">
    <property type="entry name" value="UDPGP"/>
    <property type="match status" value="1"/>
</dbReference>
<dbReference type="FunFam" id="2.160.10.10:FF:000001">
    <property type="entry name" value="UTP--glucose-1-phosphate uridylyltransferase"/>
    <property type="match status" value="1"/>
</dbReference>
<evidence type="ECO:0000256" key="11">
    <source>
        <dbReference type="PIRSR" id="PIRSR000806-2"/>
    </source>
</evidence>
<dbReference type="InterPro" id="IPR029044">
    <property type="entry name" value="Nucleotide-diphossugar_trans"/>
</dbReference>
<evidence type="ECO:0000256" key="1">
    <source>
        <dbReference type="ARBA" id="ARBA00010401"/>
    </source>
</evidence>
<feature type="binding site" evidence="11">
    <location>
        <position position="265"/>
    </location>
    <ligand>
        <name>UTP</name>
        <dbReference type="ChEBI" id="CHEBI:46398"/>
    </ligand>
</feature>
<dbReference type="Proteomes" id="UP001200034">
    <property type="component" value="Unassembled WGS sequence"/>
</dbReference>
<evidence type="ECO:0000256" key="4">
    <source>
        <dbReference type="ARBA" id="ARBA00019048"/>
    </source>
</evidence>
<accession>A0AAD4JYT0</accession>
<dbReference type="Pfam" id="PF01704">
    <property type="entry name" value="UDPGP"/>
    <property type="match status" value="1"/>
</dbReference>
<keyword evidence="13" id="KW-1185">Reference proteome</keyword>
<dbReference type="EC" id="2.7.7.9" evidence="3 9"/>
<evidence type="ECO:0000256" key="5">
    <source>
        <dbReference type="ARBA" id="ARBA00022679"/>
    </source>
</evidence>
<dbReference type="AlphaFoldDB" id="A0AAD4JYT0"/>
<comment type="subunit">
    <text evidence="2">Homooctamer.</text>
</comment>
<dbReference type="GO" id="GO:0003983">
    <property type="term" value="F:UTP:glucose-1-phosphate uridylyltransferase activity"/>
    <property type="evidence" value="ECO:0007669"/>
    <property type="project" value="UniProtKB-EC"/>
</dbReference>
<dbReference type="FunFam" id="3.90.550.10:FF:000002">
    <property type="entry name" value="UTP--glucose-1-phosphate uridylyltransferase"/>
    <property type="match status" value="1"/>
</dbReference>
<organism evidence="12 13">
    <name type="scientific">Drosophila rubida</name>
    <dbReference type="NCBI Taxonomy" id="30044"/>
    <lineage>
        <taxon>Eukaryota</taxon>
        <taxon>Metazoa</taxon>
        <taxon>Ecdysozoa</taxon>
        <taxon>Arthropoda</taxon>
        <taxon>Hexapoda</taxon>
        <taxon>Insecta</taxon>
        <taxon>Pterygota</taxon>
        <taxon>Neoptera</taxon>
        <taxon>Endopterygota</taxon>
        <taxon>Diptera</taxon>
        <taxon>Brachycera</taxon>
        <taxon>Muscomorpha</taxon>
        <taxon>Ephydroidea</taxon>
        <taxon>Drosophilidae</taxon>
        <taxon>Drosophila</taxon>
    </lineage>
</organism>
<protein>
    <recommendedName>
        <fullName evidence="4 9">UTP--glucose-1-phosphate uridylyltransferase</fullName>
        <ecNumber evidence="3 9">2.7.7.9</ecNumber>
    </recommendedName>
</protein>
<comment type="caution">
    <text evidence="12">The sequence shown here is derived from an EMBL/GenBank/DDBJ whole genome shotgun (WGS) entry which is preliminary data.</text>
</comment>
<evidence type="ECO:0000313" key="12">
    <source>
        <dbReference type="EMBL" id="KAH8366204.1"/>
    </source>
</evidence>
<feature type="binding site" evidence="11">
    <location>
        <position position="409"/>
    </location>
    <ligand>
        <name>UTP</name>
        <dbReference type="ChEBI" id="CHEBI:46398"/>
    </ligand>
</feature>
<evidence type="ECO:0000256" key="3">
    <source>
        <dbReference type="ARBA" id="ARBA00012415"/>
    </source>
</evidence>
<comment type="function">
    <text evidence="7">UTP--glucose-1-phosphate uridylyltransferase catalyzing the conversion of glucose-1-phosphate into UDP-glucose, a crucial precursor for the production of glycogen.</text>
</comment>
<dbReference type="Gene3D" id="3.90.550.10">
    <property type="entry name" value="Spore Coat Polysaccharide Biosynthesis Protein SpsA, Chain A"/>
    <property type="match status" value="1"/>
</dbReference>
<dbReference type="GO" id="GO:0006011">
    <property type="term" value="P:UDP-alpha-D-glucose metabolic process"/>
    <property type="evidence" value="ECO:0007669"/>
    <property type="project" value="UniProtKB-UniRule"/>
</dbReference>
<comment type="similarity">
    <text evidence="1 9">Belongs to the UDPGP type 1 family.</text>
</comment>
<evidence type="ECO:0000256" key="9">
    <source>
        <dbReference type="PIRNR" id="PIRNR000806"/>
    </source>
</evidence>
<evidence type="ECO:0000256" key="6">
    <source>
        <dbReference type="ARBA" id="ARBA00022695"/>
    </source>
</evidence>
<dbReference type="InterPro" id="IPR002618">
    <property type="entry name" value="UDPGP_fam"/>
</dbReference>
<keyword evidence="5 9" id="KW-0808">Transferase</keyword>
<comment type="catalytic activity">
    <reaction evidence="8">
        <text>alpha-D-glucose 1-phosphate + UTP + H(+) = UDP-alpha-D-glucose + diphosphate</text>
        <dbReference type="Rhea" id="RHEA:19889"/>
        <dbReference type="ChEBI" id="CHEBI:15378"/>
        <dbReference type="ChEBI" id="CHEBI:33019"/>
        <dbReference type="ChEBI" id="CHEBI:46398"/>
        <dbReference type="ChEBI" id="CHEBI:58601"/>
        <dbReference type="ChEBI" id="CHEBI:58885"/>
        <dbReference type="EC" id="2.7.7.9"/>
    </reaction>
    <physiologicalReaction direction="left-to-right" evidence="8">
        <dbReference type="Rhea" id="RHEA:19890"/>
    </physiologicalReaction>
</comment>
<proteinExistence type="inferred from homology"/>
<reference evidence="12" key="1">
    <citation type="journal article" date="2021" name="Mol. Ecol. Resour.">
        <title>Phylogenomic analyses of the genus Drosophila reveals genomic signals of climate adaptation.</title>
        <authorList>
            <person name="Li F."/>
            <person name="Rane R.V."/>
            <person name="Luria V."/>
            <person name="Xiong Z."/>
            <person name="Chen J."/>
            <person name="Li Z."/>
            <person name="Catullo R.A."/>
            <person name="Griffin P.C."/>
            <person name="Schiffer M."/>
            <person name="Pearce S."/>
            <person name="Lee S.F."/>
            <person name="McElroy K."/>
            <person name="Stocker A."/>
            <person name="Shirriffs J."/>
            <person name="Cockerell F."/>
            <person name="Coppin C."/>
            <person name="Sgro C.M."/>
            <person name="Karger A."/>
            <person name="Cain J.W."/>
            <person name="Weber J.A."/>
            <person name="Santpere G."/>
            <person name="Kirschner M.W."/>
            <person name="Hoffmann A.A."/>
            <person name="Oakeshott J.G."/>
            <person name="Zhang G."/>
        </authorList>
    </citation>
    <scope>NUCLEOTIDE SEQUENCE</scope>
    <source>
        <strain evidence="12">BGI-SZ-2011g</strain>
    </source>
</reference>
<evidence type="ECO:0000256" key="8">
    <source>
        <dbReference type="ARBA" id="ARBA00047432"/>
    </source>
</evidence>